<accession>A0A832ZHS6</accession>
<protein>
    <submittedName>
        <fullName evidence="1">Alkaline phosphatase</fullName>
    </submittedName>
</protein>
<comment type="caution">
    <text evidence="1">The sequence shown here is derived from an EMBL/GenBank/DDBJ whole genome shotgun (WGS) entry which is preliminary data.</text>
</comment>
<proteinExistence type="predicted"/>
<organism evidence="1 2">
    <name type="scientific">Thermococcus paralvinellae</name>
    <dbReference type="NCBI Taxonomy" id="582419"/>
    <lineage>
        <taxon>Archaea</taxon>
        <taxon>Methanobacteriati</taxon>
        <taxon>Methanobacteriota</taxon>
        <taxon>Thermococci</taxon>
        <taxon>Thermococcales</taxon>
        <taxon>Thermococcaceae</taxon>
        <taxon>Thermococcus</taxon>
    </lineage>
</organism>
<evidence type="ECO:0000313" key="2">
    <source>
        <dbReference type="Proteomes" id="UP000653692"/>
    </source>
</evidence>
<gene>
    <name evidence="1" type="ORF">EYH24_07115</name>
</gene>
<dbReference type="SUPFAM" id="SSF53649">
    <property type="entry name" value="Alkaline phosphatase-like"/>
    <property type="match status" value="1"/>
</dbReference>
<reference evidence="1" key="1">
    <citation type="journal article" date="2020" name="ISME J.">
        <title>Gammaproteobacteria mediating utilization of methyl-, sulfur- and petroleum organic compounds in deep ocean hydrothermal plumes.</title>
        <authorList>
            <person name="Zhou Z."/>
            <person name="Liu Y."/>
            <person name="Pan J."/>
            <person name="Cron B.R."/>
            <person name="Toner B.M."/>
            <person name="Anantharaman K."/>
            <person name="Breier J.A."/>
            <person name="Dick G.J."/>
            <person name="Li M."/>
        </authorList>
    </citation>
    <scope>NUCLEOTIDE SEQUENCE</scope>
    <source>
        <strain evidence="1">SZUA-1476</strain>
    </source>
</reference>
<dbReference type="Gene3D" id="3.40.720.10">
    <property type="entry name" value="Alkaline Phosphatase, subunit A"/>
    <property type="match status" value="1"/>
</dbReference>
<sequence>MNKKIGVIGALFLISLLVAFQASVAKSYSAENPSIRARGVKNVIVLIGDGMGVGQMEITRLCYGHLH</sequence>
<dbReference type="Proteomes" id="UP000653692">
    <property type="component" value="Unassembled WGS sequence"/>
</dbReference>
<dbReference type="AlphaFoldDB" id="A0A832ZHS6"/>
<name>A0A832ZHS6_9EURY</name>
<evidence type="ECO:0000313" key="1">
    <source>
        <dbReference type="EMBL" id="HIP89666.1"/>
    </source>
</evidence>
<dbReference type="InterPro" id="IPR017850">
    <property type="entry name" value="Alkaline_phosphatase_core_sf"/>
</dbReference>
<feature type="non-terminal residue" evidence="1">
    <location>
        <position position="67"/>
    </location>
</feature>
<dbReference type="EMBL" id="DQUR01000240">
    <property type="protein sequence ID" value="HIP89666.1"/>
    <property type="molecule type" value="Genomic_DNA"/>
</dbReference>